<evidence type="ECO:0000256" key="1">
    <source>
        <dbReference type="ARBA" id="ARBA00004651"/>
    </source>
</evidence>
<keyword evidence="2" id="KW-1003">Cell membrane</keyword>
<evidence type="ECO:0000256" key="3">
    <source>
        <dbReference type="ARBA" id="ARBA00022692"/>
    </source>
</evidence>
<dbReference type="Proteomes" id="UP001214441">
    <property type="component" value="Unassembled WGS sequence"/>
</dbReference>
<comment type="caution">
    <text evidence="7">The sequence shown here is derived from an EMBL/GenBank/DDBJ whole genome shotgun (WGS) entry which is preliminary data.</text>
</comment>
<keyword evidence="3 6" id="KW-0812">Transmembrane</keyword>
<dbReference type="RefSeq" id="WP_274042259.1">
    <property type="nucleotide sequence ID" value="NZ_JANCPR020000003.1"/>
</dbReference>
<gene>
    <name evidence="7" type="ORF">NMN56_003590</name>
</gene>
<evidence type="ECO:0000256" key="5">
    <source>
        <dbReference type="ARBA" id="ARBA00023136"/>
    </source>
</evidence>
<evidence type="ECO:0000313" key="7">
    <source>
        <dbReference type="EMBL" id="MDJ1131050.1"/>
    </source>
</evidence>
<feature type="transmembrane region" description="Helical" evidence="6">
    <location>
        <begin position="47"/>
        <end position="72"/>
    </location>
</feature>
<evidence type="ECO:0000313" key="8">
    <source>
        <dbReference type="Proteomes" id="UP001214441"/>
    </source>
</evidence>
<keyword evidence="4 6" id="KW-1133">Transmembrane helix</keyword>
<protein>
    <submittedName>
        <fullName evidence="7">LysE family transporter</fullName>
    </submittedName>
</protein>
<proteinExistence type="predicted"/>
<dbReference type="EMBL" id="JANCPR020000003">
    <property type="protein sequence ID" value="MDJ1131050.1"/>
    <property type="molecule type" value="Genomic_DNA"/>
</dbReference>
<evidence type="ECO:0000256" key="2">
    <source>
        <dbReference type="ARBA" id="ARBA00022475"/>
    </source>
</evidence>
<evidence type="ECO:0000256" key="4">
    <source>
        <dbReference type="ARBA" id="ARBA00022989"/>
    </source>
</evidence>
<feature type="transmembrane region" description="Helical" evidence="6">
    <location>
        <begin position="190"/>
        <end position="218"/>
    </location>
</feature>
<accession>A0ABT6ZPS0</accession>
<sequence length="250" mass="25078">MTNSMAGPLAETALGGLVAGYAVAVPVGALAVLLVSLTARTSFRVGAAGALGVATADGAYAAVAVLGGAAAARAVEPVADPLRWTAAGVLALMAVRSGRTALRSLGFRGPLPRIRRLPGPRRPPGPRRLPGPRRFLRVRRSSGSLRDGAALGTAPRAYLGLLGLTLLNPWAVIYFSALALGRRNPGGGGWLGGVVFVGAIVFASLSWQLLLASGGVALGRALTGVRGRAVTGLVSSVVIAALAAGLVVWG</sequence>
<keyword evidence="8" id="KW-1185">Reference proteome</keyword>
<dbReference type="Pfam" id="PF01810">
    <property type="entry name" value="LysE"/>
    <property type="match status" value="1"/>
</dbReference>
<feature type="transmembrane region" description="Helical" evidence="6">
    <location>
        <begin position="12"/>
        <end position="35"/>
    </location>
</feature>
<keyword evidence="5 6" id="KW-0472">Membrane</keyword>
<organism evidence="7 8">
    <name type="scientific">Streptomyces iconiensis</name>
    <dbReference type="NCBI Taxonomy" id="1384038"/>
    <lineage>
        <taxon>Bacteria</taxon>
        <taxon>Bacillati</taxon>
        <taxon>Actinomycetota</taxon>
        <taxon>Actinomycetes</taxon>
        <taxon>Kitasatosporales</taxon>
        <taxon>Streptomycetaceae</taxon>
        <taxon>Streptomyces</taxon>
    </lineage>
</organism>
<reference evidence="7 8" key="1">
    <citation type="submission" date="2023-05" db="EMBL/GenBank/DDBJ databases">
        <title>Streptantibioticus silvisoli sp. nov., acidotolerant actinomycetes 1 from pine litter.</title>
        <authorList>
            <person name="Swiecimska M."/>
            <person name="Golinska P."/>
            <person name="Sangal V."/>
            <person name="Wachnowicz B."/>
            <person name="Goodfellow M."/>
        </authorList>
    </citation>
    <scope>NUCLEOTIDE SEQUENCE [LARGE SCALE GENOMIC DNA]</scope>
    <source>
        <strain evidence="7 8">DSM 42109</strain>
    </source>
</reference>
<name>A0ABT6ZPS0_9ACTN</name>
<feature type="transmembrane region" description="Helical" evidence="6">
    <location>
        <begin position="157"/>
        <end position="178"/>
    </location>
</feature>
<feature type="transmembrane region" description="Helical" evidence="6">
    <location>
        <begin position="230"/>
        <end position="249"/>
    </location>
</feature>
<comment type="subcellular location">
    <subcellularLocation>
        <location evidence="1">Cell membrane</location>
        <topology evidence="1">Multi-pass membrane protein</topology>
    </subcellularLocation>
</comment>
<dbReference type="InterPro" id="IPR001123">
    <property type="entry name" value="LeuE-type"/>
</dbReference>
<evidence type="ECO:0000256" key="6">
    <source>
        <dbReference type="SAM" id="Phobius"/>
    </source>
</evidence>